<dbReference type="InterPro" id="IPR011528">
    <property type="entry name" value="NERD"/>
</dbReference>
<accession>A0A150LBE4</accession>
<dbReference type="Proteomes" id="UP000075666">
    <property type="component" value="Unassembled WGS sequence"/>
</dbReference>
<sequence>MIKKPRIESVELRRFRSLDTRTNLSVKEKSYYLNLEKGFQGEKIFDKWIESLKIDCLILNDLLFEQNNTFFQVDSLIILQDIIHFFEIKYFEGDYIIKNDEWHFLSGKEKEIKNPLLQLKRSASLLRRVLQDLGCHLPVEEHLIFVKPDFYLYQAPINLPIIFPSQIERFIDSMNKKSSNLTSYHSKLANQLLSLHVDESPFIRVPKYSFDQLKKGITCDKCKGFIDHYEKYFIVCPKCGHKENITSAVLRSIEEYCLLFPNKKLTTNSIQEWCKITSHKTIQRVLSTHFKQLGHGKSTYYIPNN</sequence>
<protein>
    <recommendedName>
        <fullName evidence="1">NERD domain-containing protein</fullName>
    </recommendedName>
</protein>
<dbReference type="EMBL" id="LQYN01000024">
    <property type="protein sequence ID" value="KYD09560.1"/>
    <property type="molecule type" value="Genomic_DNA"/>
</dbReference>
<keyword evidence="3" id="KW-1185">Reference proteome</keyword>
<comment type="caution">
    <text evidence="2">The sequence shown here is derived from an EMBL/GenBank/DDBJ whole genome shotgun (WGS) entry which is preliminary data.</text>
</comment>
<proteinExistence type="predicted"/>
<feature type="domain" description="NERD" evidence="1">
    <location>
        <begin position="37"/>
        <end position="149"/>
    </location>
</feature>
<dbReference type="Pfam" id="PF08378">
    <property type="entry name" value="NERD"/>
    <property type="match status" value="1"/>
</dbReference>
<dbReference type="OrthoDB" id="2164794at2"/>
<evidence type="ECO:0000313" key="3">
    <source>
        <dbReference type="Proteomes" id="UP000075666"/>
    </source>
</evidence>
<name>A0A150LBE4_9BACI</name>
<organism evidence="2 3">
    <name type="scientific">Heyndrickxia sporothermodurans</name>
    <dbReference type="NCBI Taxonomy" id="46224"/>
    <lineage>
        <taxon>Bacteria</taxon>
        <taxon>Bacillati</taxon>
        <taxon>Bacillota</taxon>
        <taxon>Bacilli</taxon>
        <taxon>Bacillales</taxon>
        <taxon>Bacillaceae</taxon>
        <taxon>Heyndrickxia</taxon>
    </lineage>
</organism>
<reference evidence="2 3" key="1">
    <citation type="submission" date="2016-01" db="EMBL/GenBank/DDBJ databases">
        <title>Genome Sequences of Twelve Sporeforming Bacillus Species Isolated from Foods.</title>
        <authorList>
            <person name="Berendsen E.M."/>
            <person name="Wells-Bennik M.H."/>
            <person name="Krawcyk A.O."/>
            <person name="De Jong A."/>
            <person name="Holsappel S."/>
            <person name="Eijlander R.T."/>
            <person name="Kuipers O.P."/>
        </authorList>
    </citation>
    <scope>NUCLEOTIDE SEQUENCE [LARGE SCALE GENOMIC DNA]</scope>
    <source>
        <strain evidence="2 3">B4102</strain>
    </source>
</reference>
<dbReference type="AlphaFoldDB" id="A0A150LBE4"/>
<evidence type="ECO:0000259" key="1">
    <source>
        <dbReference type="PROSITE" id="PS50965"/>
    </source>
</evidence>
<gene>
    <name evidence="2" type="ORF">B4102_1958</name>
</gene>
<dbReference type="RefSeq" id="WP_066228422.1">
    <property type="nucleotide sequence ID" value="NZ_JBHJSX010000026.1"/>
</dbReference>
<dbReference type="STRING" id="46224.B4102_1958"/>
<dbReference type="PROSITE" id="PS50965">
    <property type="entry name" value="NERD"/>
    <property type="match status" value="1"/>
</dbReference>
<evidence type="ECO:0000313" key="2">
    <source>
        <dbReference type="EMBL" id="KYD09560.1"/>
    </source>
</evidence>
<dbReference type="PATRIC" id="fig|46224.3.peg.1635"/>